<evidence type="ECO:0000313" key="9">
    <source>
        <dbReference type="Proteomes" id="UP000604046"/>
    </source>
</evidence>
<evidence type="ECO:0000256" key="4">
    <source>
        <dbReference type="ARBA" id="ARBA00022737"/>
    </source>
</evidence>
<comment type="caution">
    <text evidence="8">The sequence shown here is derived from an EMBL/GenBank/DDBJ whole genome shotgun (WGS) entry which is preliminary data.</text>
</comment>
<dbReference type="GO" id="GO:0000281">
    <property type="term" value="P:mitotic cytokinesis"/>
    <property type="evidence" value="ECO:0007669"/>
    <property type="project" value="TreeGrafter"/>
</dbReference>
<dbReference type="FunFam" id="2.30.29.170:FF:000004">
    <property type="entry name" value="EF-hand domain containing 2"/>
    <property type="match status" value="1"/>
</dbReference>
<keyword evidence="4" id="KW-0677">Repeat</keyword>
<dbReference type="PANTHER" id="PTHR12086:SF9">
    <property type="entry name" value="EF-HAND DOMAIN-CONTAINING PROTEIN 1"/>
    <property type="match status" value="1"/>
</dbReference>
<evidence type="ECO:0000256" key="1">
    <source>
        <dbReference type="ARBA" id="ARBA00004138"/>
    </source>
</evidence>
<evidence type="ECO:0000256" key="2">
    <source>
        <dbReference type="ARBA" id="ARBA00004245"/>
    </source>
</evidence>
<dbReference type="OrthoDB" id="6360546at2759"/>
<dbReference type="AlphaFoldDB" id="A0A812RMI9"/>
<dbReference type="Proteomes" id="UP000604046">
    <property type="component" value="Unassembled WGS sequence"/>
</dbReference>
<protein>
    <submittedName>
        <fullName evidence="8">Efhc2 protein</fullName>
    </submittedName>
</protein>
<feature type="domain" description="DM10" evidence="7">
    <location>
        <begin position="273"/>
        <end position="385"/>
    </location>
</feature>
<proteinExistence type="predicted"/>
<name>A0A812RMI9_9DINO</name>
<dbReference type="PROSITE" id="PS51336">
    <property type="entry name" value="DM10"/>
    <property type="match status" value="3"/>
</dbReference>
<dbReference type="InterPro" id="IPR040193">
    <property type="entry name" value="EFHC1/EFHC2/EFHB"/>
</dbReference>
<dbReference type="InterPro" id="IPR006602">
    <property type="entry name" value="DM10_dom"/>
</dbReference>
<feature type="domain" description="DM10" evidence="7">
    <location>
        <begin position="107"/>
        <end position="211"/>
    </location>
</feature>
<accession>A0A812RMI9</accession>
<organism evidence="8 9">
    <name type="scientific">Symbiodinium natans</name>
    <dbReference type="NCBI Taxonomy" id="878477"/>
    <lineage>
        <taxon>Eukaryota</taxon>
        <taxon>Sar</taxon>
        <taxon>Alveolata</taxon>
        <taxon>Dinophyceae</taxon>
        <taxon>Suessiales</taxon>
        <taxon>Symbiodiniaceae</taxon>
        <taxon>Symbiodinium</taxon>
    </lineage>
</organism>
<dbReference type="GO" id="GO:0007052">
    <property type="term" value="P:mitotic spindle organization"/>
    <property type="evidence" value="ECO:0007669"/>
    <property type="project" value="TreeGrafter"/>
</dbReference>
<comment type="subcellular location">
    <subcellularLocation>
        <location evidence="1">Cell projection</location>
        <location evidence="1">Cilium</location>
    </subcellularLocation>
    <subcellularLocation>
        <location evidence="2">Cytoplasm</location>
        <location evidence="2">Cytoskeleton</location>
    </subcellularLocation>
</comment>
<dbReference type="GO" id="GO:0005930">
    <property type="term" value="C:axoneme"/>
    <property type="evidence" value="ECO:0007669"/>
    <property type="project" value="TreeGrafter"/>
</dbReference>
<gene>
    <name evidence="8" type="primary">efhc2</name>
    <name evidence="8" type="ORF">SNAT2548_LOCUS24119</name>
</gene>
<dbReference type="SMART" id="SM00676">
    <property type="entry name" value="DM10"/>
    <property type="match status" value="3"/>
</dbReference>
<keyword evidence="9" id="KW-1185">Reference proteome</keyword>
<dbReference type="PANTHER" id="PTHR12086">
    <property type="entry name" value="EF-HAND DOMAIN C-TERMINAL CONTAINING PROTEIN"/>
    <property type="match status" value="1"/>
</dbReference>
<evidence type="ECO:0000256" key="5">
    <source>
        <dbReference type="ARBA" id="ARBA00023212"/>
    </source>
</evidence>
<dbReference type="GO" id="GO:0043014">
    <property type="term" value="F:alpha-tubulin binding"/>
    <property type="evidence" value="ECO:0007669"/>
    <property type="project" value="TreeGrafter"/>
</dbReference>
<sequence>MSAQQLSKSISLPGLLKIGTEKPKGFTGNARKTTLGFKTPGNLRSMVDLKKTSLVSDHGRQLAALMATAGWRVAFAEPPPPEEVKEEDLIPKNMRYPRITPAWLKHEKQVLRFYAFFQESVPERWDENSRYRHVYVMYFMEDGTIGVNEPKVENSGLTQGTFMKRQRILNEDGVPIGPDDMRVGHDLTLHGRTYHISGCDRFTRWFFEENGIELAEDEDVPTDHWQKGYRTSQVFARGGAPLTRAAVEDKAIQRALGGIPPIDKKLAQFLLNDRKVLRFKGYWDDHTPYGSRVYFIIHYYLADNTCEINEAHCRNSGRAKWPVFMKRGPLRKSNFINATPGMLSCEAPRYLPEDLKVGDSINVWGRTVVLWDCDDFTRSFYKDYLGIDQASTRIDVSEKPLTHAKLHPPPHCGVGKEEDSLLNCSMIQPKPPKVDLERMMKLTGEVLRFECKMINGEPEDELRRLVIAYYAADGDIAVFEVPVRNSGHMGGKFADKRRIKNPDTGLPFQLSDFYVGQVVTIAAQPLQIIRADERCLQFLEARPRQFPFADAKACAKKLLPLAENSELQSDEGVHPDRLKDLASEAGIPLVDHEIVTLLRRFGVPGEKESDQPKIIGQDLLFFAKNLD</sequence>
<keyword evidence="5" id="KW-0206">Cytoskeleton</keyword>
<reference evidence="8" key="1">
    <citation type="submission" date="2021-02" db="EMBL/GenBank/DDBJ databases">
        <authorList>
            <person name="Dougan E. K."/>
            <person name="Rhodes N."/>
            <person name="Thang M."/>
            <person name="Chan C."/>
        </authorList>
    </citation>
    <scope>NUCLEOTIDE SEQUENCE</scope>
</reference>
<evidence type="ECO:0000313" key="8">
    <source>
        <dbReference type="EMBL" id="CAE7443368.1"/>
    </source>
</evidence>
<dbReference type="EMBL" id="CAJNDS010002346">
    <property type="protein sequence ID" value="CAE7443368.1"/>
    <property type="molecule type" value="Genomic_DNA"/>
</dbReference>
<keyword evidence="3" id="KW-0963">Cytoplasm</keyword>
<dbReference type="Pfam" id="PF06565">
    <property type="entry name" value="DM10_dom"/>
    <property type="match status" value="3"/>
</dbReference>
<feature type="domain" description="DM10" evidence="7">
    <location>
        <begin position="443"/>
        <end position="543"/>
    </location>
</feature>
<evidence type="ECO:0000256" key="3">
    <source>
        <dbReference type="ARBA" id="ARBA00022490"/>
    </source>
</evidence>
<keyword evidence="6" id="KW-0966">Cell projection</keyword>
<evidence type="ECO:0000256" key="6">
    <source>
        <dbReference type="ARBA" id="ARBA00023273"/>
    </source>
</evidence>
<dbReference type="GO" id="GO:0060285">
    <property type="term" value="P:cilium-dependent cell motility"/>
    <property type="evidence" value="ECO:0007669"/>
    <property type="project" value="TreeGrafter"/>
</dbReference>
<dbReference type="Gene3D" id="2.30.29.170">
    <property type="match status" value="3"/>
</dbReference>
<dbReference type="GO" id="GO:0072686">
    <property type="term" value="C:mitotic spindle"/>
    <property type="evidence" value="ECO:0007669"/>
    <property type="project" value="TreeGrafter"/>
</dbReference>
<evidence type="ECO:0000259" key="7">
    <source>
        <dbReference type="PROSITE" id="PS51336"/>
    </source>
</evidence>